<name>A0A418WMB1_9SPHN</name>
<keyword evidence="3" id="KW-1185">Reference proteome</keyword>
<dbReference type="GO" id="GO:0004540">
    <property type="term" value="F:RNA nuclease activity"/>
    <property type="evidence" value="ECO:0007669"/>
    <property type="project" value="InterPro"/>
</dbReference>
<organism evidence="2 3">
    <name type="scientific">Sphingomonas cavernae</name>
    <dbReference type="NCBI Taxonomy" id="2320861"/>
    <lineage>
        <taxon>Bacteria</taxon>
        <taxon>Pseudomonadati</taxon>
        <taxon>Pseudomonadota</taxon>
        <taxon>Alphaproteobacteria</taxon>
        <taxon>Sphingomonadales</taxon>
        <taxon>Sphingomonadaceae</taxon>
        <taxon>Sphingomonas</taxon>
    </lineage>
</organism>
<reference evidence="2 3" key="1">
    <citation type="submission" date="2018-09" db="EMBL/GenBank/DDBJ databases">
        <authorList>
            <person name="Zhu H."/>
        </authorList>
    </citation>
    <scope>NUCLEOTIDE SEQUENCE [LARGE SCALE GENOMIC DNA]</scope>
    <source>
        <strain evidence="2 3">K2R01-6</strain>
    </source>
</reference>
<evidence type="ECO:0000259" key="1">
    <source>
        <dbReference type="Pfam" id="PF01936"/>
    </source>
</evidence>
<dbReference type="Gene3D" id="3.40.50.1010">
    <property type="entry name" value="5'-nuclease"/>
    <property type="match status" value="1"/>
</dbReference>
<dbReference type="Proteomes" id="UP000286100">
    <property type="component" value="Unassembled WGS sequence"/>
</dbReference>
<gene>
    <name evidence="2" type="ORF">D3876_13510</name>
</gene>
<accession>A0A418WMB1</accession>
<dbReference type="OrthoDB" id="9794137at2"/>
<feature type="domain" description="NYN" evidence="1">
    <location>
        <begin position="79"/>
        <end position="180"/>
    </location>
</feature>
<comment type="caution">
    <text evidence="2">The sequence shown here is derived from an EMBL/GenBank/DDBJ whole genome shotgun (WGS) entry which is preliminary data.</text>
</comment>
<evidence type="ECO:0000313" key="2">
    <source>
        <dbReference type="EMBL" id="RJF91144.1"/>
    </source>
</evidence>
<protein>
    <submittedName>
        <fullName evidence="2">NYN domain-containing protein</fullName>
    </submittedName>
</protein>
<sequence length="300" mass="33721">MRGRGRMSYIHGGGAGVRERQYLFIDGGALRSAVKQLSKDVTGDENELTVLYPQFASGADKVFYYDAISAQEHNEPRDAYERRVTDEHEKFDKIRALDRFHVALGEVKGKSRNRRQKQVDVRLAVDMLTHSFRRNMQSAVLFAGDDDFIPLVEALVRDGMTITIWHPPQATEALLGAADNRRPFTLKEALPMLTRDGVMPAFRVTSSGSNPSHPGALGICTMWKDQFFTYAGRWHGQLLQMWRQLQLDANSWEFINFHTPDSSLELALRMFDVASGWDISTDAATHLSAPFAQLSSGSPT</sequence>
<dbReference type="EMBL" id="QYUM01000003">
    <property type="protein sequence ID" value="RJF91144.1"/>
    <property type="molecule type" value="Genomic_DNA"/>
</dbReference>
<evidence type="ECO:0000313" key="3">
    <source>
        <dbReference type="Proteomes" id="UP000286100"/>
    </source>
</evidence>
<proteinExistence type="predicted"/>
<dbReference type="InterPro" id="IPR021139">
    <property type="entry name" value="NYN"/>
</dbReference>
<dbReference type="AlphaFoldDB" id="A0A418WMB1"/>
<dbReference type="Pfam" id="PF01936">
    <property type="entry name" value="NYN"/>
    <property type="match status" value="1"/>
</dbReference>